<feature type="transmembrane region" description="Helical" evidence="7">
    <location>
        <begin position="6"/>
        <end position="30"/>
    </location>
</feature>
<evidence type="ECO:0000256" key="2">
    <source>
        <dbReference type="ARBA" id="ARBA00008337"/>
    </source>
</evidence>
<protein>
    <submittedName>
        <fullName evidence="9">GDP-Man:Man3GlcNAc2-PP-dolichol alpha-1,2-mannosyltransferase</fullName>
        <ecNumber evidence="9">2.4.1.131</ecNumber>
    </submittedName>
</protein>
<keyword evidence="10" id="KW-1185">Reference proteome</keyword>
<dbReference type="Proteomes" id="UP000818624">
    <property type="component" value="Chromosome 7"/>
</dbReference>
<dbReference type="PANTHER" id="PTHR14207:SF1">
    <property type="entry name" value="EMOPAMIL-BINDING PROTEIN-LIKE"/>
    <property type="match status" value="1"/>
</dbReference>
<evidence type="ECO:0000256" key="1">
    <source>
        <dbReference type="ARBA" id="ARBA00004141"/>
    </source>
</evidence>
<keyword evidence="9" id="KW-0808">Transferase</keyword>
<proteinExistence type="inferred from homology"/>
<keyword evidence="4 6" id="KW-1133">Transmembrane helix</keyword>
<keyword evidence="5 6" id="KW-0472">Membrane</keyword>
<reference evidence="9 10" key="1">
    <citation type="journal article" date="2020" name="Elife">
        <title>Loss of centromere function drives karyotype evolution in closely related Malassezia species.</title>
        <authorList>
            <person name="Sankaranarayanan S.R."/>
            <person name="Ianiri G."/>
            <person name="Coelho M.A."/>
            <person name="Reza M.H."/>
            <person name="Thimmappa B.C."/>
            <person name="Ganguly P."/>
            <person name="Vadnala R.N."/>
            <person name="Sun S."/>
            <person name="Siddharthan R."/>
            <person name="Tellgren-Roth C."/>
            <person name="Dawson T.L."/>
            <person name="Heitman J."/>
            <person name="Sanyal K."/>
        </authorList>
    </citation>
    <scope>NUCLEOTIDE SEQUENCE [LARGE SCALE GENOMIC DNA]</scope>
    <source>
        <strain evidence="9">CBS14141</strain>
    </source>
</reference>
<evidence type="ECO:0000256" key="7">
    <source>
        <dbReference type="SAM" id="Phobius"/>
    </source>
</evidence>
<name>A0ABY8EWA4_MALFU</name>
<feature type="transmembrane region" description="Helical" evidence="7">
    <location>
        <begin position="42"/>
        <end position="63"/>
    </location>
</feature>
<evidence type="ECO:0000256" key="4">
    <source>
        <dbReference type="ARBA" id="ARBA00022989"/>
    </source>
</evidence>
<dbReference type="EC" id="2.4.1.131" evidence="9"/>
<gene>
    <name evidence="9" type="primary">ALG11_2</name>
    <name evidence="9" type="ORF">GLX27_004526</name>
</gene>
<feature type="domain" description="EXPERA" evidence="8">
    <location>
        <begin position="38"/>
        <end position="184"/>
    </location>
</feature>
<accession>A0ABY8EWA4</accession>
<dbReference type="PROSITE" id="PS51751">
    <property type="entry name" value="EXPERA"/>
    <property type="match status" value="1"/>
</dbReference>
<sequence length="237" mass="26004">MVTAALAQTLFSIGYVGGLLAAAWGCAHVAHQRGLPKGQRLLYFWLMFDALIHVFLEGPFVWLSLQGRTVETSHGFFASVWQEYSYADRRWAVADAGIVSVELLTVVLTGPLAAYTAWLVLRRDAGYHVWLVLLCGAELYGDYMTFVPEWLTNAPSLSTDNPLHLYFYLMASNSVWVCGCAHPGCCAAVPAGTQQPRVVAHGSRGAQEGGLKRGSAFIELHGGRTWTIVQKKQRTGE</sequence>
<keyword evidence="3 6" id="KW-0812">Transmembrane</keyword>
<comment type="similarity">
    <text evidence="2">Belongs to the EBP family.</text>
</comment>
<evidence type="ECO:0000313" key="9">
    <source>
        <dbReference type="EMBL" id="WFD49841.1"/>
    </source>
</evidence>
<feature type="transmembrane region" description="Helical" evidence="7">
    <location>
        <begin position="98"/>
        <end position="121"/>
    </location>
</feature>
<evidence type="ECO:0000256" key="3">
    <source>
        <dbReference type="ARBA" id="ARBA00022692"/>
    </source>
</evidence>
<dbReference type="InterPro" id="IPR007905">
    <property type="entry name" value="EBP"/>
</dbReference>
<evidence type="ECO:0000256" key="6">
    <source>
        <dbReference type="PROSITE-ProRule" id="PRU01087"/>
    </source>
</evidence>
<evidence type="ECO:0000256" key="5">
    <source>
        <dbReference type="ARBA" id="ARBA00023136"/>
    </source>
</evidence>
<evidence type="ECO:0000259" key="8">
    <source>
        <dbReference type="PROSITE" id="PS51751"/>
    </source>
</evidence>
<comment type="subcellular location">
    <subcellularLocation>
        <location evidence="1">Membrane</location>
        <topology evidence="1">Multi-pass membrane protein</topology>
    </subcellularLocation>
</comment>
<organism evidence="9 10">
    <name type="scientific">Malassezia furfur</name>
    <name type="common">Pityriasis versicolor infection agent</name>
    <name type="synonym">Pityrosporum furfur</name>
    <dbReference type="NCBI Taxonomy" id="55194"/>
    <lineage>
        <taxon>Eukaryota</taxon>
        <taxon>Fungi</taxon>
        <taxon>Dikarya</taxon>
        <taxon>Basidiomycota</taxon>
        <taxon>Ustilaginomycotina</taxon>
        <taxon>Malasseziomycetes</taxon>
        <taxon>Malasseziales</taxon>
        <taxon>Malasseziaceae</taxon>
        <taxon>Malassezia</taxon>
    </lineage>
</organism>
<dbReference type="InterPro" id="IPR033118">
    <property type="entry name" value="EXPERA"/>
</dbReference>
<dbReference type="Pfam" id="PF05241">
    <property type="entry name" value="EBP"/>
    <property type="match status" value="1"/>
</dbReference>
<dbReference type="GO" id="GO:0004377">
    <property type="term" value="F:GDP-Man:Man(3)GlcNAc(2)-PP-Dol alpha-1,2-mannosyltransferase activity"/>
    <property type="evidence" value="ECO:0007669"/>
    <property type="project" value="UniProtKB-EC"/>
</dbReference>
<dbReference type="EMBL" id="CP046240">
    <property type="protein sequence ID" value="WFD49841.1"/>
    <property type="molecule type" value="Genomic_DNA"/>
</dbReference>
<evidence type="ECO:0000313" key="10">
    <source>
        <dbReference type="Proteomes" id="UP000818624"/>
    </source>
</evidence>
<dbReference type="PANTHER" id="PTHR14207">
    <property type="entry name" value="STEROL ISOMERASE"/>
    <property type="match status" value="1"/>
</dbReference>
<keyword evidence="9" id="KW-0328">Glycosyltransferase</keyword>